<dbReference type="PANTHER" id="PTHR33121:SF70">
    <property type="entry name" value="SIGNALING PROTEIN YKOW"/>
    <property type="match status" value="1"/>
</dbReference>
<feature type="domain" description="GGDEF" evidence="3">
    <location>
        <begin position="191"/>
        <end position="312"/>
    </location>
</feature>
<keyword evidence="1" id="KW-1133">Transmembrane helix</keyword>
<dbReference type="InterPro" id="IPR001633">
    <property type="entry name" value="EAL_dom"/>
</dbReference>
<dbReference type="Gene3D" id="3.30.70.270">
    <property type="match status" value="1"/>
</dbReference>
<dbReference type="SMART" id="SM00267">
    <property type="entry name" value="GGDEF"/>
    <property type="match status" value="1"/>
</dbReference>
<dbReference type="CDD" id="cd01949">
    <property type="entry name" value="GGDEF"/>
    <property type="match status" value="1"/>
</dbReference>
<dbReference type="PROSITE" id="PS50883">
    <property type="entry name" value="EAL"/>
    <property type="match status" value="1"/>
</dbReference>
<dbReference type="PROSITE" id="PS50887">
    <property type="entry name" value="GGDEF"/>
    <property type="match status" value="1"/>
</dbReference>
<evidence type="ECO:0000259" key="3">
    <source>
        <dbReference type="PROSITE" id="PS50887"/>
    </source>
</evidence>
<evidence type="ECO:0000259" key="2">
    <source>
        <dbReference type="PROSITE" id="PS50883"/>
    </source>
</evidence>
<feature type="transmembrane region" description="Helical" evidence="1">
    <location>
        <begin position="37"/>
        <end position="55"/>
    </location>
</feature>
<dbReference type="NCBIfam" id="TIGR00254">
    <property type="entry name" value="GGDEF"/>
    <property type="match status" value="1"/>
</dbReference>
<sequence length="562" mass="60344">MSTPTLVGRTLALDFLLVGITALLSTCWPAHSEHRSTGVIRILAVLAIVSAPAFLRLRRSDWWLLHGITLSGTATITIGVSFAGGGTTAVVSSMLYLLVIVHVFYAYARAVAWLHVCVAAAMAVLVLHNDTAVGPSELVVLLGVVVAISVLVGWLVRAADLAEIDFLTGLANRRGLESAAQAMLQSRPDEHQLALIMIDLDGFRAVNERHGHAGGDDLLSSLARRWQRLLPKGALLARHGGDEFVLLLNDQTDSELEAVLTGMRAALETTSFSAGVAWFAPGESLSMLLSRADSALYEAKRSGGATTVFSPGPSDDQNGQDILLGLAAREFAVFYQPIIDLNTGMLKKAEALIRWIHPERGLIPPDDFIRRAEVSGVITILGEWVLTEACRDAASWQPNGDGEPIGVSVNVSGLELEDPGYATRLARILSESGLAPNRLIIELVETDYNVDAPVVAGNLANLAVAGIRLAIDDFGTGYSSMNRLHQLHVHQLKIDRSFVAGITHREQDVPVSPPSSPWRVHWTWKSSRRASSTASRPPGCGPTVAARRRVTCTAGHSPVRPS</sequence>
<name>A0ABU2JD64_9ACTN</name>
<feature type="transmembrane region" description="Helical" evidence="1">
    <location>
        <begin position="95"/>
        <end position="126"/>
    </location>
</feature>
<evidence type="ECO:0000313" key="4">
    <source>
        <dbReference type="EMBL" id="MDT0262916.1"/>
    </source>
</evidence>
<evidence type="ECO:0000313" key="5">
    <source>
        <dbReference type="Proteomes" id="UP001183176"/>
    </source>
</evidence>
<feature type="transmembrane region" description="Helical" evidence="1">
    <location>
        <begin position="138"/>
        <end position="156"/>
    </location>
</feature>
<dbReference type="EMBL" id="JAVREH010000024">
    <property type="protein sequence ID" value="MDT0262916.1"/>
    <property type="molecule type" value="Genomic_DNA"/>
</dbReference>
<dbReference type="Pfam" id="PF00990">
    <property type="entry name" value="GGDEF"/>
    <property type="match status" value="1"/>
</dbReference>
<dbReference type="InterPro" id="IPR000160">
    <property type="entry name" value="GGDEF_dom"/>
</dbReference>
<protein>
    <submittedName>
        <fullName evidence="4">EAL domain-containing protein</fullName>
    </submittedName>
</protein>
<dbReference type="SUPFAM" id="SSF55073">
    <property type="entry name" value="Nucleotide cyclase"/>
    <property type="match status" value="1"/>
</dbReference>
<dbReference type="Pfam" id="PF00563">
    <property type="entry name" value="EAL"/>
    <property type="match status" value="1"/>
</dbReference>
<dbReference type="CDD" id="cd01948">
    <property type="entry name" value="EAL"/>
    <property type="match status" value="1"/>
</dbReference>
<dbReference type="InterPro" id="IPR050706">
    <property type="entry name" value="Cyclic-di-GMP_PDE-like"/>
</dbReference>
<dbReference type="InterPro" id="IPR043128">
    <property type="entry name" value="Rev_trsase/Diguanyl_cyclase"/>
</dbReference>
<feature type="domain" description="EAL" evidence="2">
    <location>
        <begin position="315"/>
        <end position="562"/>
    </location>
</feature>
<dbReference type="Proteomes" id="UP001183176">
    <property type="component" value="Unassembled WGS sequence"/>
</dbReference>
<proteinExistence type="predicted"/>
<organism evidence="4 5">
    <name type="scientific">Jatrophihabitans lederbergiae</name>
    <dbReference type="NCBI Taxonomy" id="3075547"/>
    <lineage>
        <taxon>Bacteria</taxon>
        <taxon>Bacillati</taxon>
        <taxon>Actinomycetota</taxon>
        <taxon>Actinomycetes</taxon>
        <taxon>Jatrophihabitantales</taxon>
        <taxon>Jatrophihabitantaceae</taxon>
        <taxon>Jatrophihabitans</taxon>
    </lineage>
</organism>
<keyword evidence="1" id="KW-0812">Transmembrane</keyword>
<comment type="caution">
    <text evidence="4">The sequence shown here is derived from an EMBL/GenBank/DDBJ whole genome shotgun (WGS) entry which is preliminary data.</text>
</comment>
<dbReference type="InterPro" id="IPR035919">
    <property type="entry name" value="EAL_sf"/>
</dbReference>
<feature type="transmembrane region" description="Helical" evidence="1">
    <location>
        <begin position="12"/>
        <end position="31"/>
    </location>
</feature>
<dbReference type="InterPro" id="IPR029787">
    <property type="entry name" value="Nucleotide_cyclase"/>
</dbReference>
<dbReference type="SUPFAM" id="SSF141868">
    <property type="entry name" value="EAL domain-like"/>
    <property type="match status" value="1"/>
</dbReference>
<dbReference type="SMART" id="SM00052">
    <property type="entry name" value="EAL"/>
    <property type="match status" value="1"/>
</dbReference>
<evidence type="ECO:0000256" key="1">
    <source>
        <dbReference type="SAM" id="Phobius"/>
    </source>
</evidence>
<keyword evidence="5" id="KW-1185">Reference proteome</keyword>
<dbReference type="Gene3D" id="3.20.20.450">
    <property type="entry name" value="EAL domain"/>
    <property type="match status" value="1"/>
</dbReference>
<keyword evidence="1" id="KW-0472">Membrane</keyword>
<accession>A0ABU2JD64</accession>
<reference evidence="5" key="1">
    <citation type="submission" date="2023-07" db="EMBL/GenBank/DDBJ databases">
        <title>30 novel species of actinomycetes from the DSMZ collection.</title>
        <authorList>
            <person name="Nouioui I."/>
        </authorList>
    </citation>
    <scope>NUCLEOTIDE SEQUENCE [LARGE SCALE GENOMIC DNA]</scope>
    <source>
        <strain evidence="5">DSM 44399</strain>
    </source>
</reference>
<gene>
    <name evidence="4" type="ORF">RM423_16090</name>
</gene>
<dbReference type="PANTHER" id="PTHR33121">
    <property type="entry name" value="CYCLIC DI-GMP PHOSPHODIESTERASE PDEF"/>
    <property type="match status" value="1"/>
</dbReference>